<keyword evidence="1" id="KW-0812">Transmembrane</keyword>
<gene>
    <name evidence="2" type="ORF">HKI81_04180</name>
</gene>
<evidence type="ECO:0000256" key="1">
    <source>
        <dbReference type="SAM" id="Phobius"/>
    </source>
</evidence>
<feature type="transmembrane region" description="Helical" evidence="1">
    <location>
        <begin position="68"/>
        <end position="91"/>
    </location>
</feature>
<name>A0A7Y2L697_9THEO</name>
<accession>A0A7Y2L697</accession>
<feature type="transmembrane region" description="Helical" evidence="1">
    <location>
        <begin position="103"/>
        <end position="124"/>
    </location>
</feature>
<protein>
    <submittedName>
        <fullName evidence="2">Uncharacterized protein</fullName>
    </submittedName>
</protein>
<dbReference type="AlphaFoldDB" id="A0A7Y2L697"/>
<proteinExistence type="predicted"/>
<sequence length="130" mass="14156">MSLSLKKYFLFLITLLFIVNLVSIGYAAGSGSITSDDIKHQLNQVTGNTSNASAEEQIKTQGSNILRYLALITGFIFIALIVFAGIKLGIAIDERDRSSTLKWLIAIIAAIIIVASAPFIYNWAINASFK</sequence>
<keyword evidence="1" id="KW-0472">Membrane</keyword>
<dbReference type="Pfam" id="PF18895">
    <property type="entry name" value="T4SS_pilin"/>
    <property type="match status" value="1"/>
</dbReference>
<comment type="caution">
    <text evidence="2">The sequence shown here is derived from an EMBL/GenBank/DDBJ whole genome shotgun (WGS) entry which is preliminary data.</text>
</comment>
<reference evidence="2 3" key="1">
    <citation type="submission" date="2020-04" db="EMBL/GenBank/DDBJ databases">
        <title>Draft genome sequence of Caldanaerobacter sunterraneus. strain 1523vc isolated from Griffin hot spring, Kamchatka, Russia.</title>
        <authorList>
            <person name="Toshchakov S.V."/>
            <person name="Podosokorskaya O.A."/>
            <person name="Kublanov I.V."/>
            <person name="Korzhenkov A."/>
            <person name="Patrushev M.V."/>
        </authorList>
    </citation>
    <scope>NUCLEOTIDE SEQUENCE [LARGE SCALE GENOMIC DNA]</scope>
    <source>
        <strain evidence="2 3">1523vc</strain>
    </source>
</reference>
<evidence type="ECO:0000313" key="2">
    <source>
        <dbReference type="EMBL" id="NNG66437.1"/>
    </source>
</evidence>
<dbReference type="EMBL" id="JABEQB010000008">
    <property type="protein sequence ID" value="NNG66437.1"/>
    <property type="molecule type" value="Genomic_DNA"/>
</dbReference>
<dbReference type="InterPro" id="IPR043993">
    <property type="entry name" value="T4SS_pilin"/>
</dbReference>
<evidence type="ECO:0000313" key="3">
    <source>
        <dbReference type="Proteomes" id="UP000529861"/>
    </source>
</evidence>
<dbReference type="Proteomes" id="UP000529861">
    <property type="component" value="Unassembled WGS sequence"/>
</dbReference>
<dbReference type="RefSeq" id="WP_170270630.1">
    <property type="nucleotide sequence ID" value="NZ_JABEQB010000008.1"/>
</dbReference>
<keyword evidence="1" id="KW-1133">Transmembrane helix</keyword>
<organism evidence="2 3">
    <name type="scientific">Caldanaerobacter subterraneus</name>
    <dbReference type="NCBI Taxonomy" id="911092"/>
    <lineage>
        <taxon>Bacteria</taxon>
        <taxon>Bacillati</taxon>
        <taxon>Bacillota</taxon>
        <taxon>Clostridia</taxon>
        <taxon>Thermoanaerobacterales</taxon>
        <taxon>Thermoanaerobacteraceae</taxon>
        <taxon>Caldanaerobacter</taxon>
    </lineage>
</organism>